<name>A0A857DF61_9FIRM</name>
<evidence type="ECO:0000313" key="3">
    <source>
        <dbReference type="Proteomes" id="UP000430508"/>
    </source>
</evidence>
<dbReference type="Proteomes" id="UP000430508">
    <property type="component" value="Chromosome"/>
</dbReference>
<sequence length="106" mass="11840">MSKVAITVPDLAKKVVGKYACECEKNPLDMQDKEGQVFWLADLEDWVEEGETVCEGEVQKTTIQIPAPCSGWIGEICLDDGETFRLGDILGYMETDGIEHITEEEQ</sequence>
<dbReference type="InterPro" id="IPR011053">
    <property type="entry name" value="Single_hybrid_motif"/>
</dbReference>
<organism evidence="2 3">
    <name type="scientific">Dehalobacter restrictus</name>
    <dbReference type="NCBI Taxonomy" id="55583"/>
    <lineage>
        <taxon>Bacteria</taxon>
        <taxon>Bacillati</taxon>
        <taxon>Bacillota</taxon>
        <taxon>Clostridia</taxon>
        <taxon>Eubacteriales</taxon>
        <taxon>Desulfitobacteriaceae</taxon>
        <taxon>Dehalobacter</taxon>
    </lineage>
</organism>
<dbReference type="EMBL" id="CP046996">
    <property type="protein sequence ID" value="QGZ99208.1"/>
    <property type="molecule type" value="Genomic_DNA"/>
</dbReference>
<dbReference type="RefSeq" id="WP_158208037.1">
    <property type="nucleotide sequence ID" value="NZ_CP046996.1"/>
</dbReference>
<dbReference type="Gene3D" id="2.40.50.100">
    <property type="match status" value="1"/>
</dbReference>
<gene>
    <name evidence="2" type="ORF">GQ588_00250</name>
</gene>
<dbReference type="AlphaFoldDB" id="A0A857DF61"/>
<reference evidence="2 3" key="1">
    <citation type="submission" date="2019-12" db="EMBL/GenBank/DDBJ databases">
        <title>Sequence classification of anaerobic respiratory reductive dehalogenases: First we see many, then we see few.</title>
        <authorList>
            <person name="Molenda O."/>
            <person name="Puentes Jacome L.A."/>
            <person name="Cao X."/>
            <person name="Nesbo C.L."/>
            <person name="Tang S."/>
            <person name="Morson N."/>
            <person name="Patron J."/>
            <person name="Lomheim L."/>
            <person name="Wishart D.S."/>
            <person name="Edwards E.A."/>
        </authorList>
    </citation>
    <scope>NUCLEOTIDE SEQUENCE [LARGE SCALE GENOMIC DNA]</scope>
    <source>
        <strain evidence="2 3">12DCA</strain>
    </source>
</reference>
<evidence type="ECO:0000259" key="1">
    <source>
        <dbReference type="Pfam" id="PF00364"/>
    </source>
</evidence>
<accession>A0A857DF61</accession>
<dbReference type="InterPro" id="IPR000089">
    <property type="entry name" value="Biotin_lipoyl"/>
</dbReference>
<feature type="domain" description="Lipoyl-binding" evidence="1">
    <location>
        <begin position="36"/>
        <end position="91"/>
    </location>
</feature>
<evidence type="ECO:0000313" key="2">
    <source>
        <dbReference type="EMBL" id="QGZ99208.1"/>
    </source>
</evidence>
<dbReference type="Pfam" id="PF00364">
    <property type="entry name" value="Biotin_lipoyl"/>
    <property type="match status" value="1"/>
</dbReference>
<proteinExistence type="predicted"/>
<dbReference type="CDD" id="cd06849">
    <property type="entry name" value="lipoyl_domain"/>
    <property type="match status" value="1"/>
</dbReference>
<dbReference type="SUPFAM" id="SSF51230">
    <property type="entry name" value="Single hybrid motif"/>
    <property type="match status" value="1"/>
</dbReference>
<protein>
    <recommendedName>
        <fullName evidence="1">Lipoyl-binding domain-containing protein</fullName>
    </recommendedName>
</protein>